<evidence type="ECO:0000256" key="5">
    <source>
        <dbReference type="ARBA" id="ARBA00022989"/>
    </source>
</evidence>
<gene>
    <name evidence="9" type="ORF">Deia_00610</name>
</gene>
<feature type="binding site" evidence="7">
    <location>
        <position position="212"/>
    </location>
    <ligand>
        <name>Mg(2+)</name>
        <dbReference type="ChEBI" id="CHEBI:18420"/>
    </ligand>
</feature>
<dbReference type="GO" id="GO:0071555">
    <property type="term" value="P:cell wall organization"/>
    <property type="evidence" value="ECO:0007669"/>
    <property type="project" value="TreeGrafter"/>
</dbReference>
<keyword evidence="3 9" id="KW-0808">Transferase</keyword>
<evidence type="ECO:0000256" key="4">
    <source>
        <dbReference type="ARBA" id="ARBA00022692"/>
    </source>
</evidence>
<feature type="transmembrane region" description="Helical" evidence="8">
    <location>
        <begin position="233"/>
        <end position="254"/>
    </location>
</feature>
<feature type="transmembrane region" description="Helical" evidence="8">
    <location>
        <begin position="162"/>
        <end position="178"/>
    </location>
</feature>
<dbReference type="RefSeq" id="WP_146820677.1">
    <property type="nucleotide sequence ID" value="NZ_CP029077.1"/>
</dbReference>
<protein>
    <submittedName>
        <fullName evidence="9">Undecaprenyl-phosphate N-acetylglucosaminyl 1-phosphate transferase</fullName>
    </submittedName>
</protein>
<dbReference type="InterPro" id="IPR000715">
    <property type="entry name" value="Glycosyl_transferase_4"/>
</dbReference>
<dbReference type="PANTHER" id="PTHR22926">
    <property type="entry name" value="PHOSPHO-N-ACETYLMURAMOYL-PENTAPEPTIDE-TRANSFERASE"/>
    <property type="match status" value="1"/>
</dbReference>
<dbReference type="GO" id="GO:0046872">
    <property type="term" value="F:metal ion binding"/>
    <property type="evidence" value="ECO:0007669"/>
    <property type="project" value="UniProtKB-KW"/>
</dbReference>
<keyword evidence="2" id="KW-1003">Cell membrane</keyword>
<dbReference type="Pfam" id="PF00953">
    <property type="entry name" value="Glycos_transf_4"/>
    <property type="match status" value="1"/>
</dbReference>
<organism evidence="9 10">
    <name type="scientific">Candidatus Deianiraea vastatrix</name>
    <dbReference type="NCBI Taxonomy" id="2163644"/>
    <lineage>
        <taxon>Bacteria</taxon>
        <taxon>Pseudomonadati</taxon>
        <taxon>Pseudomonadota</taxon>
        <taxon>Alphaproteobacteria</taxon>
        <taxon>Rickettsiales</taxon>
        <taxon>Candidatus Deianiraeaceae</taxon>
        <taxon>Candidatus Deianiraea</taxon>
    </lineage>
</organism>
<feature type="transmembrane region" description="Helical" evidence="8">
    <location>
        <begin position="184"/>
        <end position="201"/>
    </location>
</feature>
<dbReference type="GO" id="GO:0005886">
    <property type="term" value="C:plasma membrane"/>
    <property type="evidence" value="ECO:0007669"/>
    <property type="project" value="UniProtKB-SubCell"/>
</dbReference>
<dbReference type="GO" id="GO:0016780">
    <property type="term" value="F:phosphotransferase activity, for other substituted phosphate groups"/>
    <property type="evidence" value="ECO:0007669"/>
    <property type="project" value="InterPro"/>
</dbReference>
<dbReference type="PANTHER" id="PTHR22926:SF3">
    <property type="entry name" value="UNDECAPRENYL-PHOSPHATE ALPHA-N-ACETYLGLUCOSAMINYL 1-PHOSPHATE TRANSFERASE"/>
    <property type="match status" value="1"/>
</dbReference>
<keyword evidence="7" id="KW-0460">Magnesium</keyword>
<evidence type="ECO:0000313" key="10">
    <source>
        <dbReference type="Proteomes" id="UP000321934"/>
    </source>
</evidence>
<keyword evidence="6 8" id="KW-0472">Membrane</keyword>
<keyword evidence="4 8" id="KW-0812">Transmembrane</keyword>
<name>A0A5B8XGI5_9RICK</name>
<feature type="transmembrane region" description="Helical" evidence="8">
    <location>
        <begin position="104"/>
        <end position="125"/>
    </location>
</feature>
<keyword evidence="5 8" id="KW-1133">Transmembrane helix</keyword>
<evidence type="ECO:0000256" key="3">
    <source>
        <dbReference type="ARBA" id="ARBA00022679"/>
    </source>
</evidence>
<dbReference type="AlphaFoldDB" id="A0A5B8XGI5"/>
<sequence>MNFWITIFSFTLSIILLISYIEIGCKFGITDKPDSRRNHKGELVRGGGIVLIFSALFSSLAFFYYTKDSDINSAQLFQILTVFVLLGSSFFIEDIKSLRRTLRFIIQFIAAGFGIMIAGDKALVFSDIPDVMNYLIVFIGWVWFMNLYNFMDGIDGMTATNTIFFALATLFISSLTPVMNNDEIVLLSKGLIPGFLAFLILNWHPSKVILGDSGSIAFGFLFGYIFLSMSHYVGILIPSLICSYYLLDASITLIMRIVKKENILEPHSKHFFQIALRSGAFSPRQICIIIALANIAILFISYMLVVKNSAYTIAIAIFLATFIHISLLGYFYFVKKS</sequence>
<dbReference type="GO" id="GO:0009103">
    <property type="term" value="P:lipopolysaccharide biosynthetic process"/>
    <property type="evidence" value="ECO:0007669"/>
    <property type="project" value="TreeGrafter"/>
</dbReference>
<comment type="subcellular location">
    <subcellularLocation>
        <location evidence="1">Cell membrane</location>
        <topology evidence="1">Multi-pass membrane protein</topology>
    </subcellularLocation>
</comment>
<feature type="transmembrane region" description="Helical" evidence="8">
    <location>
        <begin position="43"/>
        <end position="65"/>
    </location>
</feature>
<evidence type="ECO:0000256" key="1">
    <source>
        <dbReference type="ARBA" id="ARBA00004651"/>
    </source>
</evidence>
<proteinExistence type="predicted"/>
<dbReference type="Proteomes" id="UP000321934">
    <property type="component" value="Chromosome"/>
</dbReference>
<dbReference type="GO" id="GO:0044038">
    <property type="term" value="P:cell wall macromolecule biosynthetic process"/>
    <property type="evidence" value="ECO:0007669"/>
    <property type="project" value="TreeGrafter"/>
</dbReference>
<feature type="binding site" evidence="7">
    <location>
        <position position="149"/>
    </location>
    <ligand>
        <name>Mg(2+)</name>
        <dbReference type="ChEBI" id="CHEBI:18420"/>
    </ligand>
</feature>
<evidence type="ECO:0000256" key="6">
    <source>
        <dbReference type="ARBA" id="ARBA00023136"/>
    </source>
</evidence>
<accession>A0A5B8XGI5</accession>
<evidence type="ECO:0000256" key="2">
    <source>
        <dbReference type="ARBA" id="ARBA00022475"/>
    </source>
</evidence>
<feature type="transmembrane region" description="Helical" evidence="8">
    <location>
        <begin position="6"/>
        <end position="23"/>
    </location>
</feature>
<evidence type="ECO:0000256" key="8">
    <source>
        <dbReference type="SAM" id="Phobius"/>
    </source>
</evidence>
<feature type="transmembrane region" description="Helical" evidence="8">
    <location>
        <begin position="71"/>
        <end position="92"/>
    </location>
</feature>
<feature type="transmembrane region" description="Helical" evidence="8">
    <location>
        <begin position="286"/>
        <end position="305"/>
    </location>
</feature>
<keyword evidence="10" id="KW-1185">Reference proteome</keyword>
<dbReference type="EMBL" id="CP029077">
    <property type="protein sequence ID" value="QED23404.1"/>
    <property type="molecule type" value="Genomic_DNA"/>
</dbReference>
<comment type="cofactor">
    <cofactor evidence="7">
        <name>Mg(2+)</name>
        <dbReference type="ChEBI" id="CHEBI:18420"/>
    </cofactor>
</comment>
<feature type="transmembrane region" description="Helical" evidence="8">
    <location>
        <begin position="311"/>
        <end position="333"/>
    </location>
</feature>
<keyword evidence="7" id="KW-0479">Metal-binding</keyword>
<dbReference type="OrthoDB" id="9783652at2"/>
<reference evidence="9 10" key="1">
    <citation type="journal article" date="2019" name="ISME J.">
        <title>Deianiraea, an extracellular bacterium associated with the ciliate Paramecium, suggests an alternative scenario for the evolution of Rickettsiales.</title>
        <authorList>
            <person name="Castelli M."/>
            <person name="Sabaneyeva E."/>
            <person name="Lanzoni O."/>
            <person name="Lebedeva N."/>
            <person name="Floriano A.M."/>
            <person name="Gaiarsa S."/>
            <person name="Benken K."/>
            <person name="Modeo L."/>
            <person name="Bandi C."/>
            <person name="Potekhin A."/>
            <person name="Sassera D."/>
            <person name="Petroni G."/>
        </authorList>
    </citation>
    <scope>NUCLEOTIDE SEQUENCE [LARGE SCALE GENOMIC DNA]</scope>
    <source>
        <strain evidence="9">CyL4-1</strain>
    </source>
</reference>
<feature type="transmembrane region" description="Helical" evidence="8">
    <location>
        <begin position="208"/>
        <end position="227"/>
    </location>
</feature>
<evidence type="ECO:0000256" key="7">
    <source>
        <dbReference type="PIRSR" id="PIRSR600715-1"/>
    </source>
</evidence>
<evidence type="ECO:0000313" key="9">
    <source>
        <dbReference type="EMBL" id="QED23404.1"/>
    </source>
</evidence>
<feature type="transmembrane region" description="Helical" evidence="8">
    <location>
        <begin position="131"/>
        <end position="150"/>
    </location>
</feature>